<feature type="compositionally biased region" description="Polar residues" evidence="1">
    <location>
        <begin position="180"/>
        <end position="201"/>
    </location>
</feature>
<dbReference type="EMBL" id="LR031574">
    <property type="protein sequence ID" value="VDC95092.1"/>
    <property type="molecule type" value="Genomic_DNA"/>
</dbReference>
<dbReference type="GO" id="GO:0003676">
    <property type="term" value="F:nucleic acid binding"/>
    <property type="evidence" value="ECO:0007669"/>
    <property type="project" value="InterPro"/>
</dbReference>
<feature type="compositionally biased region" description="Basic and acidic residues" evidence="1">
    <location>
        <begin position="152"/>
        <end position="165"/>
    </location>
</feature>
<organism evidence="4">
    <name type="scientific">Brassica campestris</name>
    <name type="common">Field mustard</name>
    <dbReference type="NCBI Taxonomy" id="3711"/>
    <lineage>
        <taxon>Eukaryota</taxon>
        <taxon>Viridiplantae</taxon>
        <taxon>Streptophyta</taxon>
        <taxon>Embryophyta</taxon>
        <taxon>Tracheophyta</taxon>
        <taxon>Spermatophyta</taxon>
        <taxon>Magnoliopsida</taxon>
        <taxon>eudicotyledons</taxon>
        <taxon>Gunneridae</taxon>
        <taxon>Pentapetalae</taxon>
        <taxon>rosids</taxon>
        <taxon>malvids</taxon>
        <taxon>Brassicales</taxon>
        <taxon>Brassicaceae</taxon>
        <taxon>Brassiceae</taxon>
        <taxon>Brassica</taxon>
    </lineage>
</organism>
<evidence type="ECO:0000313" key="3">
    <source>
        <dbReference type="EMBL" id="CAG7900411.1"/>
    </source>
</evidence>
<dbReference type="Proteomes" id="UP000694005">
    <property type="component" value="Chromosome A07"/>
</dbReference>
<dbReference type="Gene3D" id="3.30.420.10">
    <property type="entry name" value="Ribonuclease H-like superfamily/Ribonuclease H"/>
    <property type="match status" value="1"/>
</dbReference>
<dbReference type="InterPro" id="IPR044730">
    <property type="entry name" value="RNase_H-like_dom_plant"/>
</dbReference>
<dbReference type="InterPro" id="IPR002156">
    <property type="entry name" value="RNaseH_domain"/>
</dbReference>
<reference evidence="4" key="1">
    <citation type="submission" date="2018-11" db="EMBL/GenBank/DDBJ databases">
        <authorList>
            <consortium name="Genoscope - CEA"/>
            <person name="William W."/>
        </authorList>
    </citation>
    <scope>NUCLEOTIDE SEQUENCE</scope>
</reference>
<dbReference type="Pfam" id="PF13456">
    <property type="entry name" value="RVT_3"/>
    <property type="match status" value="1"/>
</dbReference>
<dbReference type="Pfam" id="PF13966">
    <property type="entry name" value="zf-RVT"/>
    <property type="match status" value="1"/>
</dbReference>
<evidence type="ECO:0000259" key="2">
    <source>
        <dbReference type="PROSITE" id="PS50879"/>
    </source>
</evidence>
<dbReference type="SUPFAM" id="SSF53098">
    <property type="entry name" value="Ribonuclease H-like"/>
    <property type="match status" value="1"/>
</dbReference>
<dbReference type="PANTHER" id="PTHR33116:SF86">
    <property type="entry name" value="REVERSE TRANSCRIPTASE DOMAIN-CONTAINING PROTEIN"/>
    <property type="match status" value="1"/>
</dbReference>
<name>A0A3P6AQX8_BRACM</name>
<feature type="compositionally biased region" description="Basic and acidic residues" evidence="1">
    <location>
        <begin position="220"/>
        <end position="235"/>
    </location>
</feature>
<accession>A0A3P6AQX8</accession>
<feature type="region of interest" description="Disordered" evidence="1">
    <location>
        <begin position="1"/>
        <end position="26"/>
    </location>
</feature>
<evidence type="ECO:0000313" key="4">
    <source>
        <dbReference type="EMBL" id="VDC95092.1"/>
    </source>
</evidence>
<dbReference type="Gramene" id="A07p00550.2_BraZ1">
    <property type="protein sequence ID" value="A07p00550.2_BraZ1.CDS"/>
    <property type="gene ID" value="A07g00550.2_BraZ1"/>
</dbReference>
<feature type="region of interest" description="Disordered" evidence="1">
    <location>
        <begin position="220"/>
        <end position="307"/>
    </location>
</feature>
<evidence type="ECO:0000256" key="1">
    <source>
        <dbReference type="SAM" id="MobiDB-lite"/>
    </source>
</evidence>
<feature type="domain" description="RNase H type-1" evidence="2">
    <location>
        <begin position="824"/>
        <end position="954"/>
    </location>
</feature>
<gene>
    <name evidence="4" type="ORF">BRAA07T27837Z</name>
    <name evidence="3" type="ORF">BRAPAZ1V2_A07P00550.2</name>
</gene>
<proteinExistence type="predicted"/>
<dbReference type="AlphaFoldDB" id="A0A3P6AQX8"/>
<dbReference type="InterPro" id="IPR026960">
    <property type="entry name" value="RVT-Znf"/>
</dbReference>
<feature type="region of interest" description="Disordered" evidence="1">
    <location>
        <begin position="135"/>
        <end position="207"/>
    </location>
</feature>
<dbReference type="PANTHER" id="PTHR33116">
    <property type="entry name" value="REVERSE TRANSCRIPTASE ZINC-BINDING DOMAIN-CONTAINING PROTEIN-RELATED-RELATED"/>
    <property type="match status" value="1"/>
</dbReference>
<dbReference type="CDD" id="cd06222">
    <property type="entry name" value="RNase_H_like"/>
    <property type="match status" value="1"/>
</dbReference>
<protein>
    <recommendedName>
        <fullName evidence="2">RNase H type-1 domain-containing protein</fullName>
    </recommendedName>
</protein>
<dbReference type="PROSITE" id="PS50879">
    <property type="entry name" value="RNASE_H_1"/>
    <property type="match status" value="1"/>
</dbReference>
<dbReference type="InterPro" id="IPR036397">
    <property type="entry name" value="RNaseH_sf"/>
</dbReference>
<sequence>MANRYSREEKGKWTAGASRPGRRLPEQRRLPIQIPNSDNSGLIEDNKLTLIGRVTNPAVQKTQWVLGPILDKDVDHGRIRILIDGLQKLEMRLPIQLPSREVIWVDLEYEKLEKHCFLCYSLCHEKDTCPLNRDISPNKEAPHGISQQNTLRKLEDNRRKNEARRPSSFSSRDADHGDYQRTSQRSIYSRLQAQEGRNLSSRNRERPYLSRVEERSLIRERLSGRERTQERDHSSHHSFPAQHHRSPPRRDSRGLSPNHRSQGDRRSQATLQKSHSTRTPPPRPNREEMGLPVAPEQGEVNSRSRDRVPALERIEEVQVQTALCNILRRYELSSGQCINLGKSTVTFSSKTPGVIKSRVHAALGINSEGGMGKYLGLPETFGRRKRDVFTGMVDKIRQRSQSWTTRFLSGAGKHVMMQSVLISLPTYSMTSFKIPVSLCKRIQSILTRFWWDSAPDKRKIAWVSWDIMAQPKYLGGLGFKNIEDYNDSLLAKLSWRILSKPESLLARVLKGKYFPDSSILESDGKSGSSHGWTSIMAGKAVLDKGVGYLVGNGNNIRVWTDPWLSTTKPVVPIGPPTFDNQDLLVKDLLDQRSNEWDLEKIRLHLPHYEEDIRLLIPGSSKPKDRQVWLPDSSGEYSSKSGYKKIFAEKNAIVPGPFDWMKCVWKLHIPPKIRHFLWRLLNNALPVGTLLATRGVQSEINCKRCGEAESIAHLFLECPFAENLWEMAPLAQRDVAGQLNESMKEWLSRVVNFKALPPIGLSSSPLIPWFLWKLWTARNNLVFEGKLFQVEDIISKTVVEAKAWELANCTLEKKQKANPGARNVLVNSPSCWTDGAWQESTRLGGMGWIIKNETGEVLCRGSAHRPFVCSALMAEALAIREALSKAKDLNLRSLQLFSDSQVLVTALRSELEVNEIAGVLHDIRNLATLFCPLSFRFIPRLENRQADALASSGLERFNVVNVV</sequence>
<dbReference type="Pfam" id="PF14392">
    <property type="entry name" value="zf-CCHC_4"/>
    <property type="match status" value="1"/>
</dbReference>
<dbReference type="InterPro" id="IPR012337">
    <property type="entry name" value="RNaseH-like_sf"/>
</dbReference>
<dbReference type="InterPro" id="IPR025836">
    <property type="entry name" value="Zn_knuckle_CX2CX4HX4C"/>
</dbReference>
<dbReference type="GO" id="GO:0004523">
    <property type="term" value="F:RNA-DNA hybrid ribonuclease activity"/>
    <property type="evidence" value="ECO:0007669"/>
    <property type="project" value="InterPro"/>
</dbReference>
<dbReference type="EMBL" id="LS974623">
    <property type="protein sequence ID" value="CAG7900411.1"/>
    <property type="molecule type" value="Genomic_DNA"/>
</dbReference>
<feature type="compositionally biased region" description="Basic and acidic residues" evidence="1">
    <location>
        <begin position="1"/>
        <end position="12"/>
    </location>
</feature>